<comment type="caution">
    <text evidence="2">The sequence shown here is derived from an EMBL/GenBank/DDBJ whole genome shotgun (WGS) entry which is preliminary data.</text>
</comment>
<gene>
    <name evidence="2" type="ORF">BB558_006835</name>
</gene>
<evidence type="ECO:0000256" key="1">
    <source>
        <dbReference type="SAM" id="MobiDB-lite"/>
    </source>
</evidence>
<evidence type="ECO:0000313" key="3">
    <source>
        <dbReference type="Proteomes" id="UP000245591"/>
    </source>
</evidence>
<reference evidence="2 3" key="1">
    <citation type="journal article" date="2018" name="MBio">
        <title>Comparative Genomics Reveals the Core Gene Toolbox for the Fungus-Insect Symbiosis.</title>
        <authorList>
            <person name="Wang Y."/>
            <person name="Stata M."/>
            <person name="Wang W."/>
            <person name="Stajich J.E."/>
            <person name="White M.M."/>
            <person name="Moncalvo J.M."/>
        </authorList>
    </citation>
    <scope>NUCLEOTIDE SEQUENCE [LARGE SCALE GENOMIC DNA]</scope>
    <source>
        <strain evidence="2 3">AUS-126-30</strain>
    </source>
</reference>
<proteinExistence type="predicted"/>
<keyword evidence="3" id="KW-1185">Reference proteome</keyword>
<accession>A0A2U1IWL4</accession>
<organism evidence="2 3">
    <name type="scientific">Smittium angustum</name>
    <dbReference type="NCBI Taxonomy" id="133377"/>
    <lineage>
        <taxon>Eukaryota</taxon>
        <taxon>Fungi</taxon>
        <taxon>Fungi incertae sedis</taxon>
        <taxon>Zoopagomycota</taxon>
        <taxon>Kickxellomycotina</taxon>
        <taxon>Harpellomycetes</taxon>
        <taxon>Harpellales</taxon>
        <taxon>Legeriomycetaceae</taxon>
        <taxon>Smittium</taxon>
    </lineage>
</organism>
<sequence length="91" mass="10596">MNYQFERKKRIKSNFDESSTQGELKGSSIERPRKICSHPDSIICPPEAYKACTNRIANVPCMNSHVNNRSIMVFRLTKKSYRQQPQYKPTS</sequence>
<protein>
    <submittedName>
        <fullName evidence="2">Uncharacterized protein</fullName>
    </submittedName>
</protein>
<evidence type="ECO:0000313" key="2">
    <source>
        <dbReference type="EMBL" id="PVZ97214.1"/>
    </source>
</evidence>
<dbReference type="Proteomes" id="UP000245591">
    <property type="component" value="Unassembled WGS sequence"/>
</dbReference>
<dbReference type="EMBL" id="MBFU01000914">
    <property type="protein sequence ID" value="PVZ97214.1"/>
    <property type="molecule type" value="Genomic_DNA"/>
</dbReference>
<name>A0A2U1IWL4_SMIAN</name>
<dbReference type="AlphaFoldDB" id="A0A2U1IWL4"/>
<feature type="region of interest" description="Disordered" evidence="1">
    <location>
        <begin position="1"/>
        <end position="31"/>
    </location>
</feature>